<gene>
    <name evidence="4" type="ORF">BmR1_04g05050</name>
</gene>
<dbReference type="AlphaFoldDB" id="I7I9K7"/>
<dbReference type="GO" id="GO:1990904">
    <property type="term" value="C:ribonucleoprotein complex"/>
    <property type="evidence" value="ECO:0007669"/>
    <property type="project" value="UniProtKB-KW"/>
</dbReference>
<proteinExistence type="inferred from homology"/>
<dbReference type="PANTHER" id="PTHR10744:SF1">
    <property type="entry name" value="SMALL RIBOSOMAL SUBUNIT PROTEIN US17M"/>
    <property type="match status" value="1"/>
</dbReference>
<evidence type="ECO:0000256" key="3">
    <source>
        <dbReference type="ARBA" id="ARBA00023274"/>
    </source>
</evidence>
<dbReference type="VEuPathDB" id="PiroplasmaDB:BmR1_04g05050"/>
<comment type="similarity">
    <text evidence="1">Belongs to the universal ribosomal protein uS17 family.</text>
</comment>
<evidence type="ECO:0000313" key="5">
    <source>
        <dbReference type="Proteomes" id="UP000002899"/>
    </source>
</evidence>
<evidence type="ECO:0000256" key="1">
    <source>
        <dbReference type="ARBA" id="ARBA00010254"/>
    </source>
</evidence>
<dbReference type="SUPFAM" id="SSF50249">
    <property type="entry name" value="Nucleic acid-binding proteins"/>
    <property type="match status" value="1"/>
</dbReference>
<dbReference type="Pfam" id="PF00366">
    <property type="entry name" value="Ribosomal_S17"/>
    <property type="match status" value="1"/>
</dbReference>
<accession>I7I9K7</accession>
<dbReference type="Gene3D" id="2.40.50.140">
    <property type="entry name" value="Nucleic acid-binding proteins"/>
    <property type="match status" value="1"/>
</dbReference>
<dbReference type="EMBL" id="LN871599">
    <property type="protein sequence ID" value="CCF75209.1"/>
    <property type="molecule type" value="Genomic_DNA"/>
</dbReference>
<reference evidence="4 5" key="3">
    <citation type="journal article" date="2016" name="Sci. Rep.">
        <title>Genome-wide diversity and gene expression profiling of Babesia microti isolates identify polymorphic genes that mediate host-pathogen interactions.</title>
        <authorList>
            <person name="Silva J.C."/>
            <person name="Cornillot E."/>
            <person name="McCracken C."/>
            <person name="Usmani-Brown S."/>
            <person name="Dwivedi A."/>
            <person name="Ifeonu O.O."/>
            <person name="Crabtree J."/>
            <person name="Gotia H.T."/>
            <person name="Virji A.Z."/>
            <person name="Reynes C."/>
            <person name="Colinge J."/>
            <person name="Kumar V."/>
            <person name="Lawres L."/>
            <person name="Pazzi J.E."/>
            <person name="Pablo J.V."/>
            <person name="Hung C."/>
            <person name="Brancato J."/>
            <person name="Kumari P."/>
            <person name="Orvis J."/>
            <person name="Tretina K."/>
            <person name="Chibucos M."/>
            <person name="Ott S."/>
            <person name="Sadzewicz L."/>
            <person name="Sengamalay N."/>
            <person name="Shetty A.C."/>
            <person name="Su Q."/>
            <person name="Tallon L."/>
            <person name="Fraser C.M."/>
            <person name="Frutos R."/>
            <person name="Molina D.M."/>
            <person name="Krause P.J."/>
            <person name="Ben Mamoun C."/>
        </authorList>
    </citation>
    <scope>NUCLEOTIDE SEQUENCE [LARGE SCALE GENOMIC DNA]</scope>
    <source>
        <strain evidence="4 5">RI</strain>
    </source>
</reference>
<dbReference type="GeneID" id="24425655"/>
<dbReference type="InterPro" id="IPR012340">
    <property type="entry name" value="NA-bd_OB-fold"/>
</dbReference>
<organism evidence="4 5">
    <name type="scientific">Babesia microti (strain RI)</name>
    <dbReference type="NCBI Taxonomy" id="1133968"/>
    <lineage>
        <taxon>Eukaryota</taxon>
        <taxon>Sar</taxon>
        <taxon>Alveolata</taxon>
        <taxon>Apicomplexa</taxon>
        <taxon>Aconoidasida</taxon>
        <taxon>Piroplasmida</taxon>
        <taxon>Babesiidae</taxon>
        <taxon>Babesia</taxon>
    </lineage>
</organism>
<keyword evidence="3" id="KW-0687">Ribonucleoprotein</keyword>
<evidence type="ECO:0000313" key="4">
    <source>
        <dbReference type="EMBL" id="CCF75209.1"/>
    </source>
</evidence>
<reference evidence="4 5" key="2">
    <citation type="journal article" date="2013" name="PLoS ONE">
        <title>Whole genome mapping and re-organization of the nuclear and mitochondrial genomes of Babesia microti isolates.</title>
        <authorList>
            <person name="Cornillot E."/>
            <person name="Dassouli A."/>
            <person name="Garg A."/>
            <person name="Pachikara N."/>
            <person name="Randazzo S."/>
            <person name="Depoix D."/>
            <person name="Carcy B."/>
            <person name="Delbecq S."/>
            <person name="Frutos R."/>
            <person name="Silva J.C."/>
            <person name="Sutton R."/>
            <person name="Krause P.J."/>
            <person name="Mamoun C.B."/>
        </authorList>
    </citation>
    <scope>NUCLEOTIDE SEQUENCE [LARGE SCALE GENOMIC DNA]</scope>
    <source>
        <strain evidence="4 5">RI</strain>
    </source>
</reference>
<protein>
    <submittedName>
        <fullName evidence="4">Mitochondrial ribosomal protein S17, putative</fullName>
    </submittedName>
</protein>
<reference evidence="4 5" key="1">
    <citation type="journal article" date="2012" name="Nucleic Acids Res.">
        <title>Sequencing of the smallest Apicomplexan genome from the human pathogen Babesia microti.</title>
        <authorList>
            <person name="Cornillot E."/>
            <person name="Hadj-Kaddour K."/>
            <person name="Dassouli A."/>
            <person name="Noel B."/>
            <person name="Ranwez V."/>
            <person name="Vacherie B."/>
            <person name="Augagneur Y."/>
            <person name="Bres V."/>
            <person name="Duclos A."/>
            <person name="Randazzo S."/>
            <person name="Carcy B."/>
            <person name="Debierre-Grockiego F."/>
            <person name="Delbecq S."/>
            <person name="Moubri-Menage K."/>
            <person name="Shams-Eldin H."/>
            <person name="Usmani-Brown S."/>
            <person name="Bringaud F."/>
            <person name="Wincker P."/>
            <person name="Vivares C.P."/>
            <person name="Schwarz R.T."/>
            <person name="Schetters T.P."/>
            <person name="Krause P.J."/>
            <person name="Gorenflot A."/>
            <person name="Berry V."/>
            <person name="Barbe V."/>
            <person name="Ben Mamoun C."/>
        </authorList>
    </citation>
    <scope>NUCLEOTIDE SEQUENCE [LARGE SCALE GENOMIC DNA]</scope>
    <source>
        <strain evidence="4 5">RI</strain>
    </source>
</reference>
<dbReference type="CDD" id="cd00364">
    <property type="entry name" value="Ribosomal_uS17"/>
    <property type="match status" value="1"/>
</dbReference>
<dbReference type="GO" id="GO:0005840">
    <property type="term" value="C:ribosome"/>
    <property type="evidence" value="ECO:0007669"/>
    <property type="project" value="UniProtKB-KW"/>
</dbReference>
<dbReference type="GO" id="GO:0003735">
    <property type="term" value="F:structural constituent of ribosome"/>
    <property type="evidence" value="ECO:0007669"/>
    <property type="project" value="InterPro"/>
</dbReference>
<keyword evidence="5" id="KW-1185">Reference proteome</keyword>
<evidence type="ECO:0000256" key="2">
    <source>
        <dbReference type="ARBA" id="ARBA00022980"/>
    </source>
</evidence>
<dbReference type="OrthoDB" id="274752at2759"/>
<dbReference type="PANTHER" id="PTHR10744">
    <property type="entry name" value="40S RIBOSOMAL PROTEIN S11 FAMILY MEMBER"/>
    <property type="match status" value="1"/>
</dbReference>
<name>I7I9K7_BABMR</name>
<dbReference type="InterPro" id="IPR000266">
    <property type="entry name" value="Ribosomal_uS17"/>
</dbReference>
<dbReference type="GO" id="GO:0006412">
    <property type="term" value="P:translation"/>
    <property type="evidence" value="ECO:0007669"/>
    <property type="project" value="InterPro"/>
</dbReference>
<dbReference type="KEGG" id="bmic:BmR1_04g05050"/>
<dbReference type="Proteomes" id="UP000002899">
    <property type="component" value="Chromosome IV"/>
</dbReference>
<dbReference type="RefSeq" id="XP_012649617.1">
    <property type="nucleotide sequence ID" value="XM_012794163.1"/>
</dbReference>
<sequence>MFTTRPVLYWHYKAWQRLTAGYLRTFYKNNLPNNELIGYVINDKHPKTIRVACDRFMYVVRYKKTFRMTKKVWAHDEQSQASLGDIVRIQPLGYRLGPWKTYTLAKLLHKESNKLNLQKNTTQNNLQLDTLCSDKINL</sequence>
<keyword evidence="2 4" id="KW-0689">Ribosomal protein</keyword>
<dbReference type="GO" id="GO:0005739">
    <property type="term" value="C:mitochondrion"/>
    <property type="evidence" value="ECO:0007669"/>
    <property type="project" value="TreeGrafter"/>
</dbReference>